<keyword evidence="3" id="KW-0560">Oxidoreductase</keyword>
<organism evidence="5 6">
    <name type="scientific">Fusarium oxysporum</name>
    <name type="common">Fusarium vascular wilt</name>
    <dbReference type="NCBI Taxonomy" id="5507"/>
    <lineage>
        <taxon>Eukaryota</taxon>
        <taxon>Fungi</taxon>
        <taxon>Dikarya</taxon>
        <taxon>Ascomycota</taxon>
        <taxon>Pezizomycotina</taxon>
        <taxon>Sordariomycetes</taxon>
        <taxon>Hypocreomycetidae</taxon>
        <taxon>Hypocreales</taxon>
        <taxon>Nectriaceae</taxon>
        <taxon>Fusarium</taxon>
        <taxon>Fusarium oxysporum species complex</taxon>
    </lineage>
</organism>
<dbReference type="PANTHER" id="PTHR23152">
    <property type="entry name" value="2-OXOGLUTARATE DEHYDROGENASE"/>
    <property type="match status" value="1"/>
</dbReference>
<gene>
    <name evidence="5" type="ORF">BFJ68_g17136</name>
</gene>
<dbReference type="AlphaFoldDB" id="A0A420P1V2"/>
<comment type="cofactor">
    <cofactor evidence="1">
        <name>thiamine diphosphate</name>
        <dbReference type="ChEBI" id="CHEBI:58937"/>
    </cofactor>
</comment>
<dbReference type="VEuPathDB" id="FungiDB:FOZG_14596"/>
<dbReference type="InterPro" id="IPR011603">
    <property type="entry name" value="2oxoglutarate_DH_E1"/>
</dbReference>
<comment type="similarity">
    <text evidence="2">Belongs to the alpha-ketoglutarate dehydrogenase family.</text>
</comment>
<dbReference type="GO" id="GO:0006099">
    <property type="term" value="P:tricarboxylic acid cycle"/>
    <property type="evidence" value="ECO:0007669"/>
    <property type="project" value="TreeGrafter"/>
</dbReference>
<evidence type="ECO:0000313" key="5">
    <source>
        <dbReference type="EMBL" id="RKK86519.1"/>
    </source>
</evidence>
<protein>
    <submittedName>
        <fullName evidence="5">Uncharacterized protein</fullName>
    </submittedName>
</protein>
<name>A0A420P1V2_FUSOX</name>
<dbReference type="GO" id="GO:0004591">
    <property type="term" value="F:oxoglutarate dehydrogenase (succinyl-transferring) activity"/>
    <property type="evidence" value="ECO:0007669"/>
    <property type="project" value="TreeGrafter"/>
</dbReference>
<dbReference type="GO" id="GO:0045252">
    <property type="term" value="C:oxoglutarate dehydrogenase complex"/>
    <property type="evidence" value="ECO:0007669"/>
    <property type="project" value="TreeGrafter"/>
</dbReference>
<accession>A0A420P1V2</accession>
<evidence type="ECO:0000256" key="2">
    <source>
        <dbReference type="ARBA" id="ARBA00006936"/>
    </source>
</evidence>
<comment type="caution">
    <text evidence="5">The sequence shown here is derived from an EMBL/GenBank/DDBJ whole genome shotgun (WGS) entry which is preliminary data.</text>
</comment>
<dbReference type="Gene3D" id="3.40.50.12470">
    <property type="match status" value="1"/>
</dbReference>
<dbReference type="GO" id="GO:0030976">
    <property type="term" value="F:thiamine pyrophosphate binding"/>
    <property type="evidence" value="ECO:0007669"/>
    <property type="project" value="InterPro"/>
</dbReference>
<proteinExistence type="inferred from homology"/>
<dbReference type="PANTHER" id="PTHR23152:SF4">
    <property type="entry name" value="2-OXOADIPATE DEHYDROGENASE COMPLEX COMPONENT E1"/>
    <property type="match status" value="1"/>
</dbReference>
<evidence type="ECO:0000313" key="6">
    <source>
        <dbReference type="Proteomes" id="UP000285860"/>
    </source>
</evidence>
<evidence type="ECO:0000256" key="4">
    <source>
        <dbReference type="ARBA" id="ARBA00023052"/>
    </source>
</evidence>
<keyword evidence="4" id="KW-0786">Thiamine pyrophosphate</keyword>
<reference evidence="5 6" key="1">
    <citation type="journal article" date="2018" name="Sci. Rep.">
        <title>Characterisation of pathogen-specific regions and novel effector candidates in Fusarium oxysporum f. sp. cepae.</title>
        <authorList>
            <person name="Armitage A.D."/>
            <person name="Taylor A."/>
            <person name="Sobczyk M.K."/>
            <person name="Baxter L."/>
            <person name="Greenfield B.P."/>
            <person name="Bates H.J."/>
            <person name="Wilson F."/>
            <person name="Jackson A.C."/>
            <person name="Ott S."/>
            <person name="Harrison R.J."/>
            <person name="Clarkson J.P."/>
        </authorList>
    </citation>
    <scope>NUCLEOTIDE SEQUENCE [LARGE SCALE GENOMIC DNA]</scope>
    <source>
        <strain evidence="5 6">Fo_A28</strain>
    </source>
</reference>
<dbReference type="GO" id="GO:0005829">
    <property type="term" value="C:cytosol"/>
    <property type="evidence" value="ECO:0007669"/>
    <property type="project" value="TreeGrafter"/>
</dbReference>
<evidence type="ECO:0000256" key="1">
    <source>
        <dbReference type="ARBA" id="ARBA00001964"/>
    </source>
</evidence>
<dbReference type="Proteomes" id="UP000285860">
    <property type="component" value="Unassembled WGS sequence"/>
</dbReference>
<dbReference type="EMBL" id="MRCY01000436">
    <property type="protein sequence ID" value="RKK86519.1"/>
    <property type="molecule type" value="Genomic_DNA"/>
</dbReference>
<evidence type="ECO:0000256" key="3">
    <source>
        <dbReference type="ARBA" id="ARBA00023002"/>
    </source>
</evidence>
<sequence>MSNKEHSGNVMRFAPPDHWRILVPLNNVAEDQARFEVENSPLSEFGALDFKYGGTLAAPNSLVMWESQFEVFN</sequence>